<dbReference type="GO" id="GO:0006508">
    <property type="term" value="P:proteolysis"/>
    <property type="evidence" value="ECO:0007669"/>
    <property type="project" value="InterPro"/>
</dbReference>
<evidence type="ECO:0000259" key="3">
    <source>
        <dbReference type="Pfam" id="PF00326"/>
    </source>
</evidence>
<reference evidence="4 5" key="1">
    <citation type="journal article" date="2015" name="Genome Announc.">
        <title>Complete Genome Sequencing of Stenotrophomonas acidaminiphila ZAC14D2_NAIMI4_2, a Multidrug-Resistant Strain Isolated from Sediments of a Polluted River in Mexico, Uncovers New Antibiotic Resistance Genes and a Novel Class-II Lasso Peptide Biosynthesis Gene Cluster.</title>
        <authorList>
            <person name="Vinuesa P."/>
            <person name="Ochoa-Sanchez L.E."/>
        </authorList>
    </citation>
    <scope>NUCLEOTIDE SEQUENCE [LARGE SCALE GENOMIC DNA]</scope>
    <source>
        <strain evidence="4 5">ZAC14D2_NAIMI4_2</strain>
    </source>
</reference>
<organism evidence="4 5">
    <name type="scientific">Stenotrophomonas acidaminiphila</name>
    <dbReference type="NCBI Taxonomy" id="128780"/>
    <lineage>
        <taxon>Bacteria</taxon>
        <taxon>Pseudomonadati</taxon>
        <taxon>Pseudomonadota</taxon>
        <taxon>Gammaproteobacteria</taxon>
        <taxon>Lysobacterales</taxon>
        <taxon>Lysobacteraceae</taxon>
        <taxon>Stenotrophomonas</taxon>
    </lineage>
</organism>
<feature type="chain" id="PRO_5006588311" evidence="2">
    <location>
        <begin position="21"/>
        <end position="646"/>
    </location>
</feature>
<dbReference type="GO" id="GO:0004252">
    <property type="term" value="F:serine-type endopeptidase activity"/>
    <property type="evidence" value="ECO:0007669"/>
    <property type="project" value="TreeGrafter"/>
</dbReference>
<gene>
    <name evidence="4" type="ORF">AOT14_04280</name>
</gene>
<dbReference type="PANTHER" id="PTHR42776">
    <property type="entry name" value="SERINE PEPTIDASE S9 FAMILY MEMBER"/>
    <property type="match status" value="1"/>
</dbReference>
<evidence type="ECO:0000313" key="5">
    <source>
        <dbReference type="Proteomes" id="UP000061010"/>
    </source>
</evidence>
<keyword evidence="5" id="KW-1185">Reference proteome</keyword>
<dbReference type="SUPFAM" id="SSF82171">
    <property type="entry name" value="DPP6 N-terminal domain-like"/>
    <property type="match status" value="1"/>
</dbReference>
<dbReference type="EMBL" id="CP012900">
    <property type="protein sequence ID" value="ALJ26878.1"/>
    <property type="molecule type" value="Genomic_DNA"/>
</dbReference>
<accession>A0A0S1AVQ5</accession>
<proteinExistence type="predicted"/>
<feature type="signal peptide" evidence="2">
    <location>
        <begin position="1"/>
        <end position="20"/>
    </location>
</feature>
<dbReference type="Proteomes" id="UP000061010">
    <property type="component" value="Chromosome"/>
</dbReference>
<sequence length="646" mass="70354" precursor="true">MGRGWCGLVLLLAGTSAGMAGVPSAQAQALPVEAFAKASPFSMPRLSPTGDYLALSTDFGQGNHAVQVLRLSDMQRMAVLRLPRYESPFQIVWVGDGRLVVAKGRKYGSLEKPLPTGEIIASDFDGQNQRYIYGYEQQNAAAGLDRGFGHIESVAESNDGRFYMRQLKRNPTSSMLYVVDTQRPTFKLIADINVPQLEFVIDRNGVARYAWGRDDDDTHLLYRSDDGRRWQPLAPPQAGSIWTPMSFSADNTRVYGALSHADGPSQLVLSDLDGGNAEVLVGDGISSVGLTQWTGHPSIPFAAAAQGGRPRLVYFDPGRPEAELHRTLAGLLPQQHVTFVDVSRNGQVVLVHIASDRDPGSWYVLKRSTNKLEKVLASRDGIAPALMAERRPVRFKASDGVELEAMLTIPRNGDGRRLPVVVLPHGGPHGVSDDWFYDTGAQFLANRGYLVVQVNYRGSGGRGRAFERLGYLQWGTRIQQDLLDGLDHAVAAGLADPQRVCAYGASFGAYSAMMLAARAPGRIRCAVGLAGVYDLKMMYRKGDIKDSAYGRNYLERVIGRSDDELLANSPANLAAGIKAPVLLVHGERDERTPIAQANAMRAALVAAGNAPRWMAVAGEGHGFYNDDNSIAFYRALEEFLREHIGS</sequence>
<protein>
    <submittedName>
        <fullName evidence="4">Peptidase S9</fullName>
    </submittedName>
</protein>
<dbReference type="InterPro" id="IPR029058">
    <property type="entry name" value="AB_hydrolase_fold"/>
</dbReference>
<dbReference type="FunFam" id="3.40.50.1820:FF:000442">
    <property type="entry name" value="Subfamily S9C unassigned peptidase"/>
    <property type="match status" value="1"/>
</dbReference>
<keyword evidence="2" id="KW-0732">Signal</keyword>
<dbReference type="KEGG" id="sacz:AOT14_04280"/>
<dbReference type="Gene3D" id="3.40.50.1820">
    <property type="entry name" value="alpha/beta hydrolase"/>
    <property type="match status" value="1"/>
</dbReference>
<dbReference type="SUPFAM" id="SSF53474">
    <property type="entry name" value="alpha/beta-Hydrolases"/>
    <property type="match status" value="1"/>
</dbReference>
<dbReference type="PATRIC" id="fig|128780.6.peg.436"/>
<keyword evidence="1" id="KW-0378">Hydrolase</keyword>
<evidence type="ECO:0000313" key="4">
    <source>
        <dbReference type="EMBL" id="ALJ26878.1"/>
    </source>
</evidence>
<feature type="domain" description="Peptidase S9 prolyl oligopeptidase catalytic" evidence="3">
    <location>
        <begin position="437"/>
        <end position="645"/>
    </location>
</feature>
<dbReference type="Pfam" id="PF00326">
    <property type="entry name" value="Peptidase_S9"/>
    <property type="match status" value="1"/>
</dbReference>
<name>A0A0S1AVQ5_9GAMM</name>
<evidence type="ECO:0000256" key="1">
    <source>
        <dbReference type="ARBA" id="ARBA00022801"/>
    </source>
</evidence>
<dbReference type="InterPro" id="IPR001375">
    <property type="entry name" value="Peptidase_S9_cat"/>
</dbReference>
<dbReference type="AlphaFoldDB" id="A0A0S1AVQ5"/>
<evidence type="ECO:0000256" key="2">
    <source>
        <dbReference type="SAM" id="SignalP"/>
    </source>
</evidence>
<dbReference type="PANTHER" id="PTHR42776:SF27">
    <property type="entry name" value="DIPEPTIDYL PEPTIDASE FAMILY MEMBER 6"/>
    <property type="match status" value="1"/>
</dbReference>